<dbReference type="CDD" id="cd04301">
    <property type="entry name" value="NAT_SF"/>
    <property type="match status" value="1"/>
</dbReference>
<feature type="domain" description="N-acetyltransferase" evidence="4">
    <location>
        <begin position="104"/>
        <end position="267"/>
    </location>
</feature>
<keyword evidence="6" id="KW-1185">Reference proteome</keyword>
<protein>
    <recommendedName>
        <fullName evidence="4">N-acetyltransferase domain-containing protein</fullName>
    </recommendedName>
</protein>
<gene>
    <name evidence="5" type="ORF">GCM10009802_14210</name>
</gene>
<dbReference type="EMBL" id="BAAAPF010000024">
    <property type="protein sequence ID" value="GAA2114651.1"/>
    <property type="molecule type" value="Genomic_DNA"/>
</dbReference>
<evidence type="ECO:0000259" key="4">
    <source>
        <dbReference type="PROSITE" id="PS51186"/>
    </source>
</evidence>
<accession>A0ABN2XMV5</accession>
<reference evidence="5 6" key="1">
    <citation type="journal article" date="2019" name="Int. J. Syst. Evol. Microbiol.">
        <title>The Global Catalogue of Microorganisms (GCM) 10K type strain sequencing project: providing services to taxonomists for standard genome sequencing and annotation.</title>
        <authorList>
            <consortium name="The Broad Institute Genomics Platform"/>
            <consortium name="The Broad Institute Genome Sequencing Center for Infectious Disease"/>
            <person name="Wu L."/>
            <person name="Ma J."/>
        </authorList>
    </citation>
    <scope>NUCLEOTIDE SEQUENCE [LARGE SCALE GENOMIC DNA]</scope>
    <source>
        <strain evidence="5 6">JCM 15481</strain>
    </source>
</reference>
<dbReference type="SUPFAM" id="SSF55729">
    <property type="entry name" value="Acyl-CoA N-acyltransferases (Nat)"/>
    <property type="match status" value="1"/>
</dbReference>
<evidence type="ECO:0000313" key="5">
    <source>
        <dbReference type="EMBL" id="GAA2114651.1"/>
    </source>
</evidence>
<keyword evidence="2" id="KW-0012">Acyltransferase</keyword>
<dbReference type="PANTHER" id="PTHR43072:SF23">
    <property type="entry name" value="UPF0039 PROTEIN C11D3.02C"/>
    <property type="match status" value="1"/>
</dbReference>
<comment type="caution">
    <text evidence="5">The sequence shown here is derived from an EMBL/GenBank/DDBJ whole genome shotgun (WGS) entry which is preliminary data.</text>
</comment>
<sequence>MGTRLRQEGAGAPGTPGHHTDPQEGQEEGAGVPEQAGVGQAGVGPSTVVSDAPPSPAGRRLGIAAGAGLPSGPPPAAPRNRGVTWGYYARRMRIGVNREDGAGTRIRPGAEGDLEELTRIYNHYVIETPITFDTEPLTVEQRRPWLAAHPDTGPHRLLVAEEGGKLLGYATSSAFRPKPAYSTSVETSVYLAPEHVGRGVGGLLYGALFAVLEREDVHLALAGVALPNEASERLHLRFGFRRAGVFEEVGRKFGRFWDVAWFQKPLAHRPSRNAP</sequence>
<dbReference type="Proteomes" id="UP001500443">
    <property type="component" value="Unassembled WGS sequence"/>
</dbReference>
<evidence type="ECO:0000313" key="6">
    <source>
        <dbReference type="Proteomes" id="UP001500443"/>
    </source>
</evidence>
<dbReference type="InterPro" id="IPR016181">
    <property type="entry name" value="Acyl_CoA_acyltransferase"/>
</dbReference>
<dbReference type="Gene3D" id="3.40.630.30">
    <property type="match status" value="1"/>
</dbReference>
<dbReference type="PANTHER" id="PTHR43072">
    <property type="entry name" value="N-ACETYLTRANSFERASE"/>
    <property type="match status" value="1"/>
</dbReference>
<evidence type="ECO:0000256" key="3">
    <source>
        <dbReference type="SAM" id="MobiDB-lite"/>
    </source>
</evidence>
<evidence type="ECO:0000256" key="2">
    <source>
        <dbReference type="ARBA" id="ARBA00023315"/>
    </source>
</evidence>
<dbReference type="PROSITE" id="PS51186">
    <property type="entry name" value="GNAT"/>
    <property type="match status" value="1"/>
</dbReference>
<evidence type="ECO:0000256" key="1">
    <source>
        <dbReference type="ARBA" id="ARBA00022679"/>
    </source>
</evidence>
<keyword evidence="1" id="KW-0808">Transferase</keyword>
<dbReference type="InterPro" id="IPR000182">
    <property type="entry name" value="GNAT_dom"/>
</dbReference>
<name>A0ABN2XMV5_9ACTN</name>
<feature type="region of interest" description="Disordered" evidence="3">
    <location>
        <begin position="1"/>
        <end position="81"/>
    </location>
</feature>
<proteinExistence type="predicted"/>
<feature type="compositionally biased region" description="Low complexity" evidence="3">
    <location>
        <begin position="57"/>
        <end position="70"/>
    </location>
</feature>
<organism evidence="5 6">
    <name type="scientific">Streptomyces synnematoformans</name>
    <dbReference type="NCBI Taxonomy" id="415721"/>
    <lineage>
        <taxon>Bacteria</taxon>
        <taxon>Bacillati</taxon>
        <taxon>Actinomycetota</taxon>
        <taxon>Actinomycetes</taxon>
        <taxon>Kitasatosporales</taxon>
        <taxon>Streptomycetaceae</taxon>
        <taxon>Streptomyces</taxon>
    </lineage>
</organism>
<dbReference type="Pfam" id="PF13420">
    <property type="entry name" value="Acetyltransf_4"/>
    <property type="match status" value="1"/>
</dbReference>